<dbReference type="Gene3D" id="2.60.120.260">
    <property type="entry name" value="Galactose-binding domain-like"/>
    <property type="match status" value="1"/>
</dbReference>
<dbReference type="InterPro" id="IPR006104">
    <property type="entry name" value="Glyco_hydro_2_N"/>
</dbReference>
<dbReference type="PANTHER" id="PTHR42732:SF1">
    <property type="entry name" value="BETA-MANNOSIDASE"/>
    <property type="match status" value="1"/>
</dbReference>
<dbReference type="Gene3D" id="2.60.40.10">
    <property type="entry name" value="Immunoglobulins"/>
    <property type="match status" value="3"/>
</dbReference>
<dbReference type="Proteomes" id="UP000317429">
    <property type="component" value="Chromosome"/>
</dbReference>
<dbReference type="Gene3D" id="3.20.20.80">
    <property type="entry name" value="Glycosidases"/>
    <property type="match status" value="1"/>
</dbReference>
<dbReference type="InterPro" id="IPR017853">
    <property type="entry name" value="GH"/>
</dbReference>
<evidence type="ECO:0000259" key="9">
    <source>
        <dbReference type="Pfam" id="PF18565"/>
    </source>
</evidence>
<reference evidence="10 11" key="1">
    <citation type="submission" date="2019-02" db="EMBL/GenBank/DDBJ databases">
        <title>Deep-cultivation of Planctomycetes and their phenomic and genomic characterization uncovers novel biology.</title>
        <authorList>
            <person name="Wiegand S."/>
            <person name="Jogler M."/>
            <person name="Boedeker C."/>
            <person name="Pinto D."/>
            <person name="Vollmers J."/>
            <person name="Rivas-Marin E."/>
            <person name="Kohn T."/>
            <person name="Peeters S.H."/>
            <person name="Heuer A."/>
            <person name="Rast P."/>
            <person name="Oberbeckmann S."/>
            <person name="Bunk B."/>
            <person name="Jeske O."/>
            <person name="Meyerdierks A."/>
            <person name="Storesund J.E."/>
            <person name="Kallscheuer N."/>
            <person name="Luecker S."/>
            <person name="Lage O.M."/>
            <person name="Pohl T."/>
            <person name="Merkel B.J."/>
            <person name="Hornburger P."/>
            <person name="Mueller R.-W."/>
            <person name="Bruemmer F."/>
            <person name="Labrenz M."/>
            <person name="Spormann A.M."/>
            <person name="Op den Camp H."/>
            <person name="Overmann J."/>
            <person name="Amann R."/>
            <person name="Jetten M.S.M."/>
            <person name="Mascher T."/>
            <person name="Medema M.H."/>
            <person name="Devos D.P."/>
            <person name="Kaster A.-K."/>
            <person name="Ovreas L."/>
            <person name="Rohde M."/>
            <person name="Galperin M.Y."/>
            <person name="Jogler C."/>
        </authorList>
    </citation>
    <scope>NUCLEOTIDE SEQUENCE [LARGE SCALE GENOMIC DNA]</scope>
    <source>
        <strain evidence="10 11">Pla175</strain>
    </source>
</reference>
<keyword evidence="4" id="KW-0732">Signal</keyword>
<comment type="similarity">
    <text evidence="1">Belongs to the glycosyl hydrolase 2 family.</text>
</comment>
<evidence type="ECO:0000313" key="10">
    <source>
        <dbReference type="EMBL" id="QDU90402.1"/>
    </source>
</evidence>
<keyword evidence="2 10" id="KW-0378">Hydrolase</keyword>
<dbReference type="AlphaFoldDB" id="A0A518DG45"/>
<dbReference type="Pfam" id="PF02837">
    <property type="entry name" value="Glyco_hydro_2_N"/>
    <property type="match status" value="1"/>
</dbReference>
<dbReference type="PANTHER" id="PTHR42732">
    <property type="entry name" value="BETA-GALACTOSIDASE"/>
    <property type="match status" value="1"/>
</dbReference>
<accession>A0A518DG45</accession>
<feature type="domain" description="Glycoside hydrolase family 2 catalytic" evidence="6">
    <location>
        <begin position="297"/>
        <end position="447"/>
    </location>
</feature>
<evidence type="ECO:0000256" key="4">
    <source>
        <dbReference type="SAM" id="SignalP"/>
    </source>
</evidence>
<dbReference type="InterPro" id="IPR006101">
    <property type="entry name" value="Glyco_hydro_2"/>
</dbReference>
<protein>
    <submittedName>
        <fullName evidence="10">Beta-galactosidase</fullName>
        <ecNumber evidence="10">3.2.1.23</ecNumber>
    </submittedName>
</protein>
<proteinExistence type="inferred from homology"/>
<dbReference type="PROSITE" id="PS00608">
    <property type="entry name" value="GLYCOSYL_HYDROL_F2_2"/>
    <property type="match status" value="1"/>
</dbReference>
<evidence type="ECO:0000256" key="2">
    <source>
        <dbReference type="ARBA" id="ARBA00022801"/>
    </source>
</evidence>
<dbReference type="Pfam" id="PF00703">
    <property type="entry name" value="Glyco_hydro_2"/>
    <property type="match status" value="1"/>
</dbReference>
<feature type="domain" description="Glycoside hydrolase family 2 immunoglobulin-like beta-sandwich" evidence="5">
    <location>
        <begin position="179"/>
        <end position="289"/>
    </location>
</feature>
<evidence type="ECO:0000259" key="6">
    <source>
        <dbReference type="Pfam" id="PF02836"/>
    </source>
</evidence>
<evidence type="ECO:0000259" key="5">
    <source>
        <dbReference type="Pfam" id="PF00703"/>
    </source>
</evidence>
<dbReference type="Pfam" id="PF02836">
    <property type="entry name" value="Glyco_hydro_2_C"/>
    <property type="match status" value="1"/>
</dbReference>
<organism evidence="10 11">
    <name type="scientific">Pirellulimonas nuda</name>
    <dbReference type="NCBI Taxonomy" id="2528009"/>
    <lineage>
        <taxon>Bacteria</taxon>
        <taxon>Pseudomonadati</taxon>
        <taxon>Planctomycetota</taxon>
        <taxon>Planctomycetia</taxon>
        <taxon>Pirellulales</taxon>
        <taxon>Lacipirellulaceae</taxon>
        <taxon>Pirellulimonas</taxon>
    </lineage>
</organism>
<dbReference type="PRINTS" id="PR00132">
    <property type="entry name" value="GLHYDRLASE2"/>
</dbReference>
<dbReference type="GO" id="GO:0005975">
    <property type="term" value="P:carbohydrate metabolic process"/>
    <property type="evidence" value="ECO:0007669"/>
    <property type="project" value="InterPro"/>
</dbReference>
<dbReference type="EC" id="3.2.1.23" evidence="10"/>
<keyword evidence="11" id="KW-1185">Reference proteome</keyword>
<evidence type="ECO:0000256" key="1">
    <source>
        <dbReference type="ARBA" id="ARBA00007401"/>
    </source>
</evidence>
<dbReference type="InterPro" id="IPR008979">
    <property type="entry name" value="Galactose-bd-like_sf"/>
</dbReference>
<dbReference type="InterPro" id="IPR013783">
    <property type="entry name" value="Ig-like_fold"/>
</dbReference>
<gene>
    <name evidence="10" type="primary">lacZ_8</name>
    <name evidence="10" type="ORF">Pla175_38060</name>
</gene>
<evidence type="ECO:0000259" key="8">
    <source>
        <dbReference type="Pfam" id="PF16355"/>
    </source>
</evidence>
<evidence type="ECO:0000256" key="3">
    <source>
        <dbReference type="ARBA" id="ARBA00023295"/>
    </source>
</evidence>
<evidence type="ECO:0000313" key="11">
    <source>
        <dbReference type="Proteomes" id="UP000317429"/>
    </source>
</evidence>
<dbReference type="SUPFAM" id="SSF51445">
    <property type="entry name" value="(Trans)glycosidases"/>
    <property type="match status" value="1"/>
</dbReference>
<dbReference type="OrthoDB" id="9762066at2"/>
<dbReference type="InterPro" id="IPR040605">
    <property type="entry name" value="Glyco_hydro2_dom5"/>
</dbReference>
<feature type="domain" description="Glycosyl hydrolases family 2 sugar binding" evidence="7">
    <location>
        <begin position="76"/>
        <end position="176"/>
    </location>
</feature>
<keyword evidence="3 10" id="KW-0326">Glycosidase</keyword>
<dbReference type="EMBL" id="CP036291">
    <property type="protein sequence ID" value="QDU90402.1"/>
    <property type="molecule type" value="Genomic_DNA"/>
</dbReference>
<sequence precursor="true">MRTLFSLALCLLTVAHAVAGDVRLLIDADWRFHLGDDQGASASSFNDASWRRVNLPHDWSIELATDPEAPAGSAGGYFPTGIGWYRRQLEIPNAWRGQRVWLDFEGVYQNAEVWLNGVRVGQHAYGYTPFRVELSDRLRADGRNTLAVRVDNALQPSCRWYSGSGIYRHVWLAAAPSVHLKQHSVHIQVDELSKDHATVSAVAEIENSTDQAISAHVRFQVTSPDNQLVGDQSQRAQVEADARRVVKQALTIERPQHWSPENPALYRLKASIVNADVSTDEASTAFGIRTVQVDSERGLLLNGRPSKLYGGNVHHDNGPLGAAAFDRAETRRVEILKAAGFNSVRTSHNIPSTAFLDACDRLGVMVIDEPFDGWAKPKVKHDYGRLFAENWRSDLRSMVLRDRNHPSVVMWSIGNEMYERGDASAVTLAREMVRVIRRLDPSRPVTAGVNGLGPKNWSGLDPLLAELDIAGYNYETSRFEQDRARIPDRVMLSTESYPVDAAPSWRSLKRPYAVGDFVWSAIDYLGEAGIGRAFPPGQEAQPHWLGSHYPWHGGSCGDIDITGQRKPMSHFRNIVWGRGEKLYAAVVAPALGGGDWNLSNWATPPTVASWTWPGLEGRRLQVEVYSRWPAVRLELNGESIAEATSNAASGFRNVLPVGYAPGELAVIGLDRNGLERERICLATTGAPSSIRLRPDRRTICADGQDLSFIRVDLCDSSGAPCPIADHSIRYEISGPGTIVGIGSGDLASLESYVSNPRRAHQGQALVIVRSDKVPGEIVVHATAAGVTGGSANIHSESPEPRQ</sequence>
<dbReference type="InterPro" id="IPR006103">
    <property type="entry name" value="Glyco_hydro_2_cat"/>
</dbReference>
<dbReference type="KEGG" id="pnd:Pla175_38060"/>
<dbReference type="SUPFAM" id="SSF49303">
    <property type="entry name" value="beta-Galactosidase/glucuronidase domain"/>
    <property type="match status" value="1"/>
</dbReference>
<feature type="domain" description="Glycoside hydrolase family 2" evidence="9">
    <location>
        <begin position="690"/>
        <end position="789"/>
    </location>
</feature>
<name>A0A518DG45_9BACT</name>
<dbReference type="InterPro" id="IPR023232">
    <property type="entry name" value="Glyco_hydro_2_AS"/>
</dbReference>
<dbReference type="RefSeq" id="WP_145288820.1">
    <property type="nucleotide sequence ID" value="NZ_CP036291.1"/>
</dbReference>
<dbReference type="Pfam" id="PF16355">
    <property type="entry name" value="DUF4982"/>
    <property type="match status" value="1"/>
</dbReference>
<feature type="chain" id="PRO_5022057521" evidence="4">
    <location>
        <begin position="20"/>
        <end position="802"/>
    </location>
</feature>
<evidence type="ECO:0000259" key="7">
    <source>
        <dbReference type="Pfam" id="PF02837"/>
    </source>
</evidence>
<dbReference type="GO" id="GO:0004565">
    <property type="term" value="F:beta-galactosidase activity"/>
    <property type="evidence" value="ECO:0007669"/>
    <property type="project" value="UniProtKB-EC"/>
</dbReference>
<feature type="domain" description="DUF4982" evidence="8">
    <location>
        <begin position="617"/>
        <end position="673"/>
    </location>
</feature>
<feature type="signal peptide" evidence="4">
    <location>
        <begin position="1"/>
        <end position="19"/>
    </location>
</feature>
<dbReference type="InterPro" id="IPR036156">
    <property type="entry name" value="Beta-gal/glucu_dom_sf"/>
</dbReference>
<dbReference type="InterPro" id="IPR032311">
    <property type="entry name" value="DUF4982"/>
</dbReference>
<dbReference type="SUPFAM" id="SSF49785">
    <property type="entry name" value="Galactose-binding domain-like"/>
    <property type="match status" value="1"/>
</dbReference>
<dbReference type="Pfam" id="PF18565">
    <property type="entry name" value="Glyco_hydro2_C5"/>
    <property type="match status" value="1"/>
</dbReference>
<dbReference type="InterPro" id="IPR051913">
    <property type="entry name" value="GH2_Domain-Containing"/>
</dbReference>
<dbReference type="InterPro" id="IPR006102">
    <property type="entry name" value="Ig-like_GH2"/>
</dbReference>